<dbReference type="GO" id="GO:0016887">
    <property type="term" value="F:ATP hydrolysis activity"/>
    <property type="evidence" value="ECO:0007669"/>
    <property type="project" value="UniProtKB-UniRule"/>
</dbReference>
<organism evidence="7 8">
    <name type="scientific">Candidatus Endonucleibacter bathymodioli</name>
    <dbReference type="NCBI Taxonomy" id="539814"/>
    <lineage>
        <taxon>Bacteria</taxon>
        <taxon>Pseudomonadati</taxon>
        <taxon>Pseudomonadota</taxon>
        <taxon>Gammaproteobacteria</taxon>
        <taxon>Oceanospirillales</taxon>
        <taxon>Endozoicomonadaceae</taxon>
        <taxon>Candidatus Endonucleibacter</taxon>
    </lineage>
</organism>
<dbReference type="AlphaFoldDB" id="A0AA90P0J2"/>
<dbReference type="SUPFAM" id="SSF53067">
    <property type="entry name" value="Actin-like ATPase domain"/>
    <property type="match status" value="2"/>
</dbReference>
<dbReference type="PROSITE" id="PS01036">
    <property type="entry name" value="HSP70_3"/>
    <property type="match status" value="1"/>
</dbReference>
<dbReference type="InterPro" id="IPR029048">
    <property type="entry name" value="HSP70_C_sf"/>
</dbReference>
<dbReference type="FunFam" id="3.30.420.40:FF:000046">
    <property type="entry name" value="Chaperone protein HscA"/>
    <property type="match status" value="1"/>
</dbReference>
<name>A0AA90P0J2_9GAMM</name>
<evidence type="ECO:0000256" key="1">
    <source>
        <dbReference type="ARBA" id="ARBA00007381"/>
    </source>
</evidence>
<dbReference type="GO" id="GO:0016226">
    <property type="term" value="P:iron-sulfur cluster assembly"/>
    <property type="evidence" value="ECO:0007669"/>
    <property type="project" value="InterPro"/>
</dbReference>
<evidence type="ECO:0000313" key="7">
    <source>
        <dbReference type="EMBL" id="MDP0589821.1"/>
    </source>
</evidence>
<dbReference type="GO" id="GO:0005524">
    <property type="term" value="F:ATP binding"/>
    <property type="evidence" value="ECO:0007669"/>
    <property type="project" value="UniProtKB-KW"/>
</dbReference>
<dbReference type="SUPFAM" id="SSF100934">
    <property type="entry name" value="Heat shock protein 70kD (HSP70), C-terminal subdomain"/>
    <property type="match status" value="1"/>
</dbReference>
<dbReference type="InterPro" id="IPR013126">
    <property type="entry name" value="Hsp_70_fam"/>
</dbReference>
<accession>A0AA90P0J2</accession>
<dbReference type="InterPro" id="IPR043129">
    <property type="entry name" value="ATPase_NBD"/>
</dbReference>
<keyword evidence="7" id="KW-0378">Hydrolase</keyword>
<keyword evidence="8" id="KW-1185">Reference proteome</keyword>
<dbReference type="NCBIfam" id="TIGR01991">
    <property type="entry name" value="HscA"/>
    <property type="match status" value="1"/>
</dbReference>
<reference evidence="7 8" key="1">
    <citation type="journal article" date="2023" name="bioRxiv">
        <title>An intranuclear bacterial parasite of deep-sea mussels expresses apoptosis inhibitors acquired from its host.</title>
        <authorList>
            <person name="Gonzalez Porras M.A."/>
            <person name="Assie A."/>
            <person name="Tietjen M."/>
            <person name="Violette M."/>
            <person name="Kleiner M."/>
            <person name="Gruber-Vodicka H."/>
            <person name="Dubilier N."/>
            <person name="Leisch N."/>
        </authorList>
    </citation>
    <scope>NUCLEOTIDE SEQUENCE [LARGE SCALE GENOMIC DNA]</scope>
    <source>
        <strain evidence="7">IAP13</strain>
    </source>
</reference>
<protein>
    <recommendedName>
        <fullName evidence="5">Chaperone protein HscA homolog</fullName>
    </recommendedName>
</protein>
<dbReference type="Pfam" id="PF00012">
    <property type="entry name" value="HSP70"/>
    <property type="match status" value="1"/>
</dbReference>
<dbReference type="GO" id="GO:0051082">
    <property type="term" value="F:unfolded protein binding"/>
    <property type="evidence" value="ECO:0007669"/>
    <property type="project" value="InterPro"/>
</dbReference>
<keyword evidence="4 5" id="KW-0143">Chaperone</keyword>
<dbReference type="InterPro" id="IPR029047">
    <property type="entry name" value="HSP70_peptide-bd_sf"/>
</dbReference>
<dbReference type="Gene3D" id="3.90.640.10">
    <property type="entry name" value="Actin, Chain A, domain 4"/>
    <property type="match status" value="1"/>
</dbReference>
<keyword evidence="2 5" id="KW-0547">Nucleotide-binding</keyword>
<dbReference type="PROSITE" id="PS00329">
    <property type="entry name" value="HSP70_2"/>
    <property type="match status" value="1"/>
</dbReference>
<evidence type="ECO:0000256" key="6">
    <source>
        <dbReference type="RuleBase" id="RU003322"/>
    </source>
</evidence>
<dbReference type="InterPro" id="IPR018181">
    <property type="entry name" value="Heat_shock_70_CS"/>
</dbReference>
<evidence type="ECO:0000256" key="3">
    <source>
        <dbReference type="ARBA" id="ARBA00022840"/>
    </source>
</evidence>
<dbReference type="HAMAP" id="MF_00679">
    <property type="entry name" value="HscA"/>
    <property type="match status" value="1"/>
</dbReference>
<dbReference type="SUPFAM" id="SSF100920">
    <property type="entry name" value="Heat shock protein 70kD (HSP70), peptide-binding domain"/>
    <property type="match status" value="1"/>
</dbReference>
<dbReference type="PRINTS" id="PR00301">
    <property type="entry name" value="HEATSHOCK70"/>
</dbReference>
<comment type="similarity">
    <text evidence="1 5 6">Belongs to the heat shock protein 70 family.</text>
</comment>
<dbReference type="Proteomes" id="UP001178148">
    <property type="component" value="Unassembled WGS sequence"/>
</dbReference>
<dbReference type="Gene3D" id="1.20.1270.10">
    <property type="match status" value="1"/>
</dbReference>
<dbReference type="Gene3D" id="2.60.34.10">
    <property type="entry name" value="Substrate Binding Domain Of DNAk, Chain A, domain 1"/>
    <property type="match status" value="1"/>
</dbReference>
<keyword evidence="3 5" id="KW-0067">ATP-binding</keyword>
<gene>
    <name evidence="5 7" type="primary">hscA</name>
    <name evidence="7" type="ORF">QS748_11770</name>
</gene>
<dbReference type="EMBL" id="JASXSV010000021">
    <property type="protein sequence ID" value="MDP0589821.1"/>
    <property type="molecule type" value="Genomic_DNA"/>
</dbReference>
<proteinExistence type="inferred from homology"/>
<sequence>MFSALVFGESEVEMALLQISEPGQSHEPRRQKRAIGIDLGTTNSLVATVLSGSAITLEDEQGRHILPSVVWYGERERQVGRLALDQVSCDPLNTIISVKRLMGRGVEDLKMMGGIMPYHFSTVSSSMPFIETSSGSVSPVEVSSEILKVLVARAEKSLGGALDGAVITVPAYFDDAQRQATKDAAKLAGINVYRLLNEPTAAAIAYALDADIDDSDGVIAVYDLGGGTFDVTILNLEKGVFQVLATGGDTALGGDDLDRLLSEWILEQSGCVGQHLSNEELREVIMLACSVKESLTNSESIDITFRQWSGKISREQFNSIIDPLVDRTIHVFQGVLRDAEMKTSDILEVIMVGGSTRIPRVRAQVAEFAGRQPLITIDPDRVVAIGAALQADVLAGNLLGDSMLLLDVIPLSLGLETMGGVMEKIIHRNTTIPFNSSQEFTSARDGQTAMKVHVFQGERNLVRDNRSLAQFELKGIPPLPAGTAKIRVVFQVDADGLLNVTAKELSTGVTSSVQVKPSYGLGDDDISRMIKEAHEYAGDDRDNRFLKEQEVEADRMIDALVIALDKDGKELLSVEERKLLKDDVKQLRLVRSSGSADVIMAEVKRVNGTSEEFAARRMNQGVRRALSGQRIDDFEDS</sequence>
<evidence type="ECO:0000313" key="8">
    <source>
        <dbReference type="Proteomes" id="UP001178148"/>
    </source>
</evidence>
<dbReference type="PROSITE" id="PS00297">
    <property type="entry name" value="HSP70_1"/>
    <property type="match status" value="1"/>
</dbReference>
<evidence type="ECO:0000256" key="5">
    <source>
        <dbReference type="HAMAP-Rule" id="MF_00679"/>
    </source>
</evidence>
<dbReference type="InterPro" id="IPR010236">
    <property type="entry name" value="ISC_FeS_clus_asmbl_HscA"/>
</dbReference>
<dbReference type="FunFam" id="2.60.34.10:FF:000005">
    <property type="entry name" value="Chaperone protein HscA homolog"/>
    <property type="match status" value="1"/>
</dbReference>
<comment type="function">
    <text evidence="5">Chaperone involved in the maturation of iron-sulfur cluster-containing proteins. Has a low intrinsic ATPase activity which is markedly stimulated by HscB.</text>
</comment>
<dbReference type="GO" id="GO:0140662">
    <property type="term" value="F:ATP-dependent protein folding chaperone"/>
    <property type="evidence" value="ECO:0007669"/>
    <property type="project" value="InterPro"/>
</dbReference>
<dbReference type="Gene3D" id="3.30.420.40">
    <property type="match status" value="2"/>
</dbReference>
<dbReference type="PANTHER" id="PTHR19375">
    <property type="entry name" value="HEAT SHOCK PROTEIN 70KDA"/>
    <property type="match status" value="1"/>
</dbReference>
<dbReference type="NCBIfam" id="NF003520">
    <property type="entry name" value="PRK05183.1"/>
    <property type="match status" value="1"/>
</dbReference>
<evidence type="ECO:0000256" key="2">
    <source>
        <dbReference type="ARBA" id="ARBA00022741"/>
    </source>
</evidence>
<comment type="caution">
    <text evidence="7">The sequence shown here is derived from an EMBL/GenBank/DDBJ whole genome shotgun (WGS) entry which is preliminary data.</text>
</comment>
<evidence type="ECO:0000256" key="4">
    <source>
        <dbReference type="ARBA" id="ARBA00023186"/>
    </source>
</evidence>